<dbReference type="EC" id="2.7.7.66" evidence="5"/>
<dbReference type="Proteomes" id="UP001605261">
    <property type="component" value="Unassembled WGS sequence"/>
</dbReference>
<keyword evidence="2 5" id="KW-0548">Nucleotidyltransferase</keyword>
<evidence type="ECO:0000256" key="2">
    <source>
        <dbReference type="ARBA" id="ARBA00022695"/>
    </source>
</evidence>
<name>A0ABW7CU51_9GAMM</name>
<dbReference type="Pfam" id="PF20866">
    <property type="entry name" value="MdcG_N"/>
    <property type="match status" value="1"/>
</dbReference>
<evidence type="ECO:0000313" key="6">
    <source>
        <dbReference type="Proteomes" id="UP001605261"/>
    </source>
</evidence>
<dbReference type="InterPro" id="IPR049180">
    <property type="entry name" value="MdcG_C"/>
</dbReference>
<dbReference type="EMBL" id="JBHGCJ010000002">
    <property type="protein sequence ID" value="MFG6108487.1"/>
    <property type="molecule type" value="Genomic_DNA"/>
</dbReference>
<evidence type="ECO:0000259" key="3">
    <source>
        <dbReference type="Pfam" id="PF10620"/>
    </source>
</evidence>
<dbReference type="GO" id="GO:0016779">
    <property type="term" value="F:nucleotidyltransferase activity"/>
    <property type="evidence" value="ECO:0007669"/>
    <property type="project" value="UniProtKB-KW"/>
</dbReference>
<dbReference type="InterPro" id="IPR048903">
    <property type="entry name" value="MdcG_N"/>
</dbReference>
<protein>
    <submittedName>
        <fullName evidence="5">Malonate decarboxylase holo-[acyl-carrier-protein] synthase</fullName>
        <ecNumber evidence="5">2.7.7.66</ecNumber>
    </submittedName>
</protein>
<sequence length="216" mass="23354">MPEQPARHTLVWLAAQADWQADLPAQEARLAAWFARGWPAVVARRAADDPDPRLRLGVPLPPGEGKQRLALRVPLLDITRQQAPPTLAELIAAPGLAHPPAWAPALQALDAIAPARVFGAFAWQALTGLAYVHAGSDIDLLWRVHSPDVANRLVTRLHAWEVRFGRRVDGELLLASGAAVNWREYAGTTRQVLLKCIDGASLAPREALFDAAGVPA</sequence>
<evidence type="ECO:0000313" key="5">
    <source>
        <dbReference type="EMBL" id="MFG6108487.1"/>
    </source>
</evidence>
<comment type="caution">
    <text evidence="5">The sequence shown here is derived from an EMBL/GenBank/DDBJ whole genome shotgun (WGS) entry which is preliminary data.</text>
</comment>
<keyword evidence="6" id="KW-1185">Reference proteome</keyword>
<dbReference type="NCBIfam" id="TIGR03135">
    <property type="entry name" value="malonate_mdcG"/>
    <property type="match status" value="1"/>
</dbReference>
<keyword evidence="1 5" id="KW-0808">Transferase</keyword>
<accession>A0ABW7CU51</accession>
<gene>
    <name evidence="5" type="primary">mdcG</name>
    <name evidence="5" type="ORF">ACEU0G_002428</name>
</gene>
<organism evidence="5 6">
    <name type="scientific">Stenotrophomonas nematodicola</name>
    <dbReference type="NCBI Taxonomy" id="2656746"/>
    <lineage>
        <taxon>Bacteria</taxon>
        <taxon>Pseudomonadati</taxon>
        <taxon>Pseudomonadota</taxon>
        <taxon>Gammaproteobacteria</taxon>
        <taxon>Lysobacterales</taxon>
        <taxon>Lysobacteraceae</taxon>
        <taxon>Stenotrophomonas</taxon>
    </lineage>
</organism>
<feature type="domain" description="Phosphoribosyl-dephospho-CoA transferase MdcG N-terminal" evidence="4">
    <location>
        <begin position="7"/>
        <end position="84"/>
    </location>
</feature>
<dbReference type="RefSeq" id="WP_394161692.1">
    <property type="nucleotide sequence ID" value="NZ_JBHGCJ010000002.1"/>
</dbReference>
<reference evidence="5 6" key="1">
    <citation type="submission" date="2024-09" db="EMBL/GenBank/DDBJ databases">
        <authorList>
            <consortium name="All-Russian atlas of soil microorganisms"/>
            <consortium name="as a basis for the search for new antimicrobial producers and enzymes with unique properties"/>
            <person name="Sokolova E.A."/>
            <person name="Voronina E.N."/>
        </authorList>
    </citation>
    <scope>NUCLEOTIDE SEQUENCE [LARGE SCALE GENOMIC DNA]</scope>
    <source>
        <strain evidence="5 6">AF-22b-331.1</strain>
    </source>
</reference>
<evidence type="ECO:0000256" key="1">
    <source>
        <dbReference type="ARBA" id="ARBA00022679"/>
    </source>
</evidence>
<dbReference type="Pfam" id="PF10620">
    <property type="entry name" value="MdcG"/>
    <property type="match status" value="1"/>
</dbReference>
<proteinExistence type="predicted"/>
<evidence type="ECO:0000259" key="4">
    <source>
        <dbReference type="Pfam" id="PF20866"/>
    </source>
</evidence>
<dbReference type="InterPro" id="IPR017557">
    <property type="entry name" value="Holo-ACP_synthase"/>
</dbReference>
<feature type="domain" description="Phosphoribosyl-dephospho-CoA transferase MdcG C-terminal" evidence="3">
    <location>
        <begin position="97"/>
        <end position="205"/>
    </location>
</feature>